<keyword evidence="1" id="KW-0732">Signal</keyword>
<comment type="caution">
    <text evidence="2">The sequence shown here is derived from an EMBL/GenBank/DDBJ whole genome shotgun (WGS) entry which is preliminary data.</text>
</comment>
<feature type="chain" id="PRO_5046150511" evidence="1">
    <location>
        <begin position="22"/>
        <end position="166"/>
    </location>
</feature>
<evidence type="ECO:0000313" key="2">
    <source>
        <dbReference type="EMBL" id="MBT8768133.1"/>
    </source>
</evidence>
<reference evidence="2 3" key="1">
    <citation type="submission" date="2021-04" db="EMBL/GenBank/DDBJ databases">
        <title>Pseudomonas boanensis sp. nov., a bacterium isolated from river water used for household purposes in Boane District, Mozambique.</title>
        <authorList>
            <person name="Nicklasson M."/>
            <person name="Martin-Rodriguez A.J."/>
            <person name="Thorell K."/>
            <person name="Neves L."/>
            <person name="Mussagy A."/>
            <person name="Rydberg H.A."/>
            <person name="Hernroth B."/>
            <person name="Svensson-Stadler L."/>
            <person name="Sjoling A."/>
        </authorList>
    </citation>
    <scope>NUCLEOTIDE SEQUENCE [LARGE SCALE GENOMIC DNA]</scope>
    <source>
        <strain evidence="2 3">DB1</strain>
    </source>
</reference>
<sequence>MRPALPLIVLAVLILTPAALAATTEVRFTHPESFSDAHLGRDHGRGADDVVLKELKAHIQKLGERYLQAGQTFKVDILDIDLAGRYEPWRVEFQNVRFMREITWPRIKMHYSFEQDGNVLVSREAMVIDQAYLQHGNRYSSSDRLRYEKAMLDDWFRRNLGKAAAD</sequence>
<evidence type="ECO:0000256" key="1">
    <source>
        <dbReference type="SAM" id="SignalP"/>
    </source>
</evidence>
<dbReference type="Proteomes" id="UP001519667">
    <property type="component" value="Unassembled WGS sequence"/>
</dbReference>
<organism evidence="2 3">
    <name type="scientific">Metapseudomonas boanensis</name>
    <dbReference type="NCBI Taxonomy" id="2822138"/>
    <lineage>
        <taxon>Bacteria</taxon>
        <taxon>Pseudomonadati</taxon>
        <taxon>Pseudomonadota</taxon>
        <taxon>Gammaproteobacteria</taxon>
        <taxon>Pseudomonadales</taxon>
        <taxon>Pseudomonadaceae</taxon>
        <taxon>Metapseudomonas</taxon>
    </lineage>
</organism>
<evidence type="ECO:0000313" key="3">
    <source>
        <dbReference type="Proteomes" id="UP001519667"/>
    </source>
</evidence>
<name>A0ABS5XKB6_9GAMM</name>
<dbReference type="InterPro" id="IPR021557">
    <property type="entry name" value="DUF3016"/>
</dbReference>
<feature type="signal peptide" evidence="1">
    <location>
        <begin position="1"/>
        <end position="21"/>
    </location>
</feature>
<accession>A0ABS5XKB6</accession>
<dbReference type="EMBL" id="JAGTIS010000011">
    <property type="protein sequence ID" value="MBT8768133.1"/>
    <property type="molecule type" value="Genomic_DNA"/>
</dbReference>
<protein>
    <submittedName>
        <fullName evidence="2">DUF3016 domain-containing protein</fullName>
    </submittedName>
</protein>
<dbReference type="Pfam" id="PF11454">
    <property type="entry name" value="DUF3016"/>
    <property type="match status" value="1"/>
</dbReference>
<dbReference type="RefSeq" id="WP_215378032.1">
    <property type="nucleotide sequence ID" value="NZ_JAGTIS010000011.1"/>
</dbReference>
<proteinExistence type="predicted"/>
<gene>
    <name evidence="2" type="ORF">J7302_18660</name>
</gene>
<keyword evidence="3" id="KW-1185">Reference proteome</keyword>